<gene>
    <name evidence="1" type="ORF">PGLA2088_LOCUS24175</name>
</gene>
<name>A0A813JW17_POLGL</name>
<proteinExistence type="predicted"/>
<reference evidence="1" key="1">
    <citation type="submission" date="2021-02" db="EMBL/GenBank/DDBJ databases">
        <authorList>
            <person name="Dougan E. K."/>
            <person name="Rhodes N."/>
            <person name="Thang M."/>
            <person name="Chan C."/>
        </authorList>
    </citation>
    <scope>NUCLEOTIDE SEQUENCE</scope>
</reference>
<evidence type="ECO:0000313" key="2">
    <source>
        <dbReference type="Proteomes" id="UP000626109"/>
    </source>
</evidence>
<dbReference type="InterPro" id="IPR013785">
    <property type="entry name" value="Aldolase_TIM"/>
</dbReference>
<evidence type="ECO:0008006" key="3">
    <source>
        <dbReference type="Google" id="ProtNLM"/>
    </source>
</evidence>
<dbReference type="SUPFAM" id="SSF51445">
    <property type="entry name" value="(Trans)glycosidases"/>
    <property type="match status" value="1"/>
</dbReference>
<evidence type="ECO:0000313" key="1">
    <source>
        <dbReference type="EMBL" id="CAE8684884.1"/>
    </source>
</evidence>
<dbReference type="Gene3D" id="3.20.20.70">
    <property type="entry name" value="Aldolase class I"/>
    <property type="match status" value="1"/>
</dbReference>
<sequence>MNYLGSARPARAWKGPLVHYNSWYDFTSWQDEGFFNPRRGRNQEEANYYHKLLQELSKDQMNEKAALDVIAAFHKELVLQRGAVLDSFLWDDGWDDPEEGMWAFNEERFPRGFSQLAKAAREINCSNGIWLSPWGGYGEAKEVRLRAAEAQALKMRQNAGVNFFKFDGVAGDPAEVAAEMEAMLGFGKEGKEDDDDELWINLTTGTWPSPFFLLWVDSIWRGHRDVMAVSELQLPGASVRQRWQVFRECVVYELVVKQAAFFPISRLT</sequence>
<comment type="caution">
    <text evidence="1">The sequence shown here is derived from an EMBL/GenBank/DDBJ whole genome shotgun (WGS) entry which is preliminary data.</text>
</comment>
<organism evidence="1 2">
    <name type="scientific">Polarella glacialis</name>
    <name type="common">Dinoflagellate</name>
    <dbReference type="NCBI Taxonomy" id="89957"/>
    <lineage>
        <taxon>Eukaryota</taxon>
        <taxon>Sar</taxon>
        <taxon>Alveolata</taxon>
        <taxon>Dinophyceae</taxon>
        <taxon>Suessiales</taxon>
        <taxon>Suessiaceae</taxon>
        <taxon>Polarella</taxon>
    </lineage>
</organism>
<dbReference type="InterPro" id="IPR017853">
    <property type="entry name" value="GH"/>
</dbReference>
<dbReference type="AlphaFoldDB" id="A0A813JW17"/>
<accession>A0A813JW17</accession>
<dbReference type="EMBL" id="CAJNNW010026383">
    <property type="protein sequence ID" value="CAE8684884.1"/>
    <property type="molecule type" value="Genomic_DNA"/>
</dbReference>
<protein>
    <recommendedName>
        <fullName evidence="3">Alpha-galactosidase</fullName>
    </recommendedName>
</protein>
<dbReference type="Proteomes" id="UP000626109">
    <property type="component" value="Unassembled WGS sequence"/>
</dbReference>